<proteinExistence type="predicted"/>
<evidence type="ECO:0000259" key="6">
    <source>
        <dbReference type="PROSITE" id="PS50011"/>
    </source>
</evidence>
<name>A0A8X8YQZ1_SALSN</name>
<dbReference type="GO" id="GO:0004672">
    <property type="term" value="F:protein kinase activity"/>
    <property type="evidence" value="ECO:0007669"/>
    <property type="project" value="InterPro"/>
</dbReference>
<dbReference type="InterPro" id="IPR051343">
    <property type="entry name" value="G-type_lectin_kinases/EP1-like"/>
</dbReference>
<dbReference type="SUPFAM" id="SSF56112">
    <property type="entry name" value="Protein kinase-like (PK-like)"/>
    <property type="match status" value="1"/>
</dbReference>
<dbReference type="Proteomes" id="UP000298416">
    <property type="component" value="Unassembled WGS sequence"/>
</dbReference>
<dbReference type="Gene3D" id="2.90.10.10">
    <property type="entry name" value="Bulb-type lectin domain"/>
    <property type="match status" value="1"/>
</dbReference>
<dbReference type="EMBL" id="PNBA02000002">
    <property type="protein sequence ID" value="KAG6434596.1"/>
    <property type="molecule type" value="Genomic_DNA"/>
</dbReference>
<dbReference type="GO" id="GO:0005524">
    <property type="term" value="F:ATP binding"/>
    <property type="evidence" value="ECO:0007669"/>
    <property type="project" value="InterPro"/>
</dbReference>
<evidence type="ECO:0000313" key="8">
    <source>
        <dbReference type="EMBL" id="KAG6434596.1"/>
    </source>
</evidence>
<reference evidence="8" key="1">
    <citation type="submission" date="2018-01" db="EMBL/GenBank/DDBJ databases">
        <authorList>
            <person name="Mao J.F."/>
        </authorList>
    </citation>
    <scope>NUCLEOTIDE SEQUENCE</scope>
    <source>
        <strain evidence="8">Huo1</strain>
        <tissue evidence="8">Leaf</tissue>
    </source>
</reference>
<dbReference type="PROSITE" id="PS50927">
    <property type="entry name" value="BULB_LECTIN"/>
    <property type="match status" value="1"/>
</dbReference>
<dbReference type="PANTHER" id="PTHR47976:SF15">
    <property type="entry name" value="G-TYPE LECTIN S-RECEPTOR-LIKE SERINE_THREONINE-PROTEIN KINASE RLK1"/>
    <property type="match status" value="1"/>
</dbReference>
<accession>A0A8X8YQZ1</accession>
<evidence type="ECO:0000259" key="7">
    <source>
        <dbReference type="PROSITE" id="PS50927"/>
    </source>
</evidence>
<feature type="signal peptide" evidence="5">
    <location>
        <begin position="1"/>
        <end position="21"/>
    </location>
</feature>
<dbReference type="AlphaFoldDB" id="A0A8X8YQZ1"/>
<dbReference type="Pfam" id="PF00069">
    <property type="entry name" value="Pkinase"/>
    <property type="match status" value="1"/>
</dbReference>
<dbReference type="InterPro" id="IPR011009">
    <property type="entry name" value="Kinase-like_dom_sf"/>
</dbReference>
<gene>
    <name evidence="8" type="ORF">SASPL_106234</name>
</gene>
<keyword evidence="4" id="KW-1133">Transmembrane helix</keyword>
<keyword evidence="1" id="KW-0245">EGF-like domain</keyword>
<feature type="domain" description="Bulb-type lectin" evidence="7">
    <location>
        <begin position="26"/>
        <end position="143"/>
    </location>
</feature>
<evidence type="ECO:0000256" key="5">
    <source>
        <dbReference type="SAM" id="SignalP"/>
    </source>
</evidence>
<sequence>MELFPLSIFLLLLVFTRLSYAQIPVGTTLTAASNSDPWRSSPAGDFALGFQQLQGTDNLYILSIWFHKIPDKTIVWYERSSYPVPRGSTLRLDATGGLVLNDPQGRLLYNSNATGQVDHATFNDTGNLALQQNDSSILWESFRHPTDTILPTQTIELGDTLVSRKSEANFSEGRFYAALNRGRDFAFNTRSVPSNSGYDDEYYSSINTSPNASEPGIRVVLSSEALITVVKRNGQEQVISPNSIPPSSGNYYRATLDWDGVFTQYYHPKTGNSPGWQVAWSWPDNICNDINGDTGSGACGYNSICRIEAQRPVCTCPPGFSLADALDRNGDCKPNFQQICTNGENGSLPQDNEYSLEIINNTDWPKSDYQIISPCSEEQCRTSCLNDCFCGVSIHRGNSCWKKKLPLSNGRVDFSLGSKAFLKLGKKKDITDPSLNPRSRKERQTMVVVLSVLFGSSAFINFLFITAACLPFFLVKNKKPLNPVRDPSSSSNLRCFTYKELELATDGFKEELGRGSFGIVISDFGLAKLLTMDQSKTLTGIRGTKGYVAPEWFRNTQVSVKVDVYSFGVVLLEIISCRRVIRDDLEFGDGENPILTDWAWDCFVDGRLDALVKNDEEALSDGEALERFVMVGLWCTQEDASLRPTMKKACLMLEGVVQVPEPTNPSAFASVV</sequence>
<feature type="domain" description="Protein kinase" evidence="6">
    <location>
        <begin position="288"/>
        <end position="657"/>
    </location>
</feature>
<dbReference type="InterPro" id="IPR001480">
    <property type="entry name" value="Bulb-type_lectin_dom"/>
</dbReference>
<keyword evidence="4" id="KW-0472">Membrane</keyword>
<evidence type="ECO:0000313" key="9">
    <source>
        <dbReference type="Proteomes" id="UP000298416"/>
    </source>
</evidence>
<keyword evidence="3" id="KW-0325">Glycoprotein</keyword>
<protein>
    <recommendedName>
        <fullName evidence="10">Receptor-like serine/threonine-protein kinase</fullName>
    </recommendedName>
</protein>
<dbReference type="FunFam" id="2.90.10.10:FF:000006">
    <property type="entry name" value="Serine/threonine-protein kinase"/>
    <property type="match status" value="1"/>
</dbReference>
<dbReference type="PROSITE" id="PS50011">
    <property type="entry name" value="PROTEIN_KINASE_DOM"/>
    <property type="match status" value="1"/>
</dbReference>
<dbReference type="InterPro" id="IPR000719">
    <property type="entry name" value="Prot_kinase_dom"/>
</dbReference>
<dbReference type="PANTHER" id="PTHR47976">
    <property type="entry name" value="G-TYPE LECTIN S-RECEPTOR-LIKE SERINE/THREONINE-PROTEIN KINASE SD2-5"/>
    <property type="match status" value="1"/>
</dbReference>
<dbReference type="SUPFAM" id="SSF51110">
    <property type="entry name" value="alpha-D-mannose-specific plant lectins"/>
    <property type="match status" value="1"/>
</dbReference>
<feature type="transmembrane region" description="Helical" evidence="4">
    <location>
        <begin position="446"/>
        <end position="475"/>
    </location>
</feature>
<keyword evidence="2 5" id="KW-0732">Signal</keyword>
<evidence type="ECO:0008006" key="10">
    <source>
        <dbReference type="Google" id="ProtNLM"/>
    </source>
</evidence>
<evidence type="ECO:0000256" key="1">
    <source>
        <dbReference type="ARBA" id="ARBA00022536"/>
    </source>
</evidence>
<comment type="caution">
    <text evidence="8">The sequence shown here is derived from an EMBL/GenBank/DDBJ whole genome shotgun (WGS) entry which is preliminary data.</text>
</comment>
<keyword evidence="9" id="KW-1185">Reference proteome</keyword>
<keyword evidence="4" id="KW-0812">Transmembrane</keyword>
<dbReference type="InterPro" id="IPR036426">
    <property type="entry name" value="Bulb-type_lectin_dom_sf"/>
</dbReference>
<feature type="chain" id="PRO_5036465064" description="Receptor-like serine/threonine-protein kinase" evidence="5">
    <location>
        <begin position="22"/>
        <end position="672"/>
    </location>
</feature>
<dbReference type="Pfam" id="PF01453">
    <property type="entry name" value="B_lectin"/>
    <property type="match status" value="1"/>
</dbReference>
<dbReference type="SMART" id="SM00108">
    <property type="entry name" value="B_lectin"/>
    <property type="match status" value="1"/>
</dbReference>
<dbReference type="CDD" id="cd00028">
    <property type="entry name" value="B_lectin"/>
    <property type="match status" value="1"/>
</dbReference>
<organism evidence="8">
    <name type="scientific">Salvia splendens</name>
    <name type="common">Scarlet sage</name>
    <dbReference type="NCBI Taxonomy" id="180675"/>
    <lineage>
        <taxon>Eukaryota</taxon>
        <taxon>Viridiplantae</taxon>
        <taxon>Streptophyta</taxon>
        <taxon>Embryophyta</taxon>
        <taxon>Tracheophyta</taxon>
        <taxon>Spermatophyta</taxon>
        <taxon>Magnoliopsida</taxon>
        <taxon>eudicotyledons</taxon>
        <taxon>Gunneridae</taxon>
        <taxon>Pentapetalae</taxon>
        <taxon>asterids</taxon>
        <taxon>lamiids</taxon>
        <taxon>Lamiales</taxon>
        <taxon>Lamiaceae</taxon>
        <taxon>Nepetoideae</taxon>
        <taxon>Mentheae</taxon>
        <taxon>Salviinae</taxon>
        <taxon>Salvia</taxon>
        <taxon>Salvia subgen. Calosphace</taxon>
        <taxon>core Calosphace</taxon>
    </lineage>
</organism>
<evidence type="ECO:0000256" key="3">
    <source>
        <dbReference type="ARBA" id="ARBA00023180"/>
    </source>
</evidence>
<evidence type="ECO:0000256" key="2">
    <source>
        <dbReference type="ARBA" id="ARBA00022729"/>
    </source>
</evidence>
<evidence type="ECO:0000256" key="4">
    <source>
        <dbReference type="SAM" id="Phobius"/>
    </source>
</evidence>
<dbReference type="Gene3D" id="1.10.510.10">
    <property type="entry name" value="Transferase(Phosphotransferase) domain 1"/>
    <property type="match status" value="1"/>
</dbReference>
<reference evidence="8" key="2">
    <citation type="submission" date="2020-08" db="EMBL/GenBank/DDBJ databases">
        <title>Plant Genome Project.</title>
        <authorList>
            <person name="Zhang R.-G."/>
        </authorList>
    </citation>
    <scope>NUCLEOTIDE SEQUENCE</scope>
    <source>
        <strain evidence="8">Huo1</strain>
        <tissue evidence="8">Leaf</tissue>
    </source>
</reference>